<evidence type="ECO:0000256" key="5">
    <source>
        <dbReference type="ARBA" id="ARBA00022824"/>
    </source>
</evidence>
<dbReference type="AlphaFoldDB" id="A0AAE0TU85"/>
<feature type="compositionally biased region" description="Low complexity" evidence="7">
    <location>
        <begin position="192"/>
        <end position="203"/>
    </location>
</feature>
<feature type="compositionally biased region" description="Low complexity" evidence="7">
    <location>
        <begin position="137"/>
        <end position="151"/>
    </location>
</feature>
<proteinExistence type="inferred from homology"/>
<comment type="similarity">
    <text evidence="2">Belongs to the ERF4 family.</text>
</comment>
<reference evidence="9" key="2">
    <citation type="submission" date="2023-06" db="EMBL/GenBank/DDBJ databases">
        <authorList>
            <consortium name="Lawrence Berkeley National Laboratory"/>
            <person name="Haridas S."/>
            <person name="Hensen N."/>
            <person name="Bonometti L."/>
            <person name="Westerberg I."/>
            <person name="Brannstrom I.O."/>
            <person name="Guillou S."/>
            <person name="Cros-Aarteil S."/>
            <person name="Calhoun S."/>
            <person name="Kuo A."/>
            <person name="Mondo S."/>
            <person name="Pangilinan J."/>
            <person name="Riley R."/>
            <person name="Labutti K."/>
            <person name="Andreopoulos B."/>
            <person name="Lipzen A."/>
            <person name="Chen C."/>
            <person name="Yanf M."/>
            <person name="Daum C."/>
            <person name="Ng V."/>
            <person name="Clum A."/>
            <person name="Steindorff A."/>
            <person name="Ohm R."/>
            <person name="Martin F."/>
            <person name="Silar P."/>
            <person name="Natvig D."/>
            <person name="Lalanne C."/>
            <person name="Gautier V."/>
            <person name="Ament-Velasquez S.L."/>
            <person name="Kruys A."/>
            <person name="Hutchinson M.I."/>
            <person name="Powell A.J."/>
            <person name="Barry K."/>
            <person name="Miller A.N."/>
            <person name="Grigoriev I.V."/>
            <person name="Debuchy R."/>
            <person name="Gladieux P."/>
            <person name="Thoren M.H."/>
            <person name="Johannesson H."/>
        </authorList>
    </citation>
    <scope>NUCLEOTIDE SEQUENCE</scope>
    <source>
        <strain evidence="9">CBS 958.72</strain>
    </source>
</reference>
<feature type="region of interest" description="Disordered" evidence="7">
    <location>
        <begin position="355"/>
        <end position="516"/>
    </location>
</feature>
<dbReference type="EMBL" id="JAULSN010000002">
    <property type="protein sequence ID" value="KAK3380301.1"/>
    <property type="molecule type" value="Genomic_DNA"/>
</dbReference>
<dbReference type="PANTHER" id="PTHR13254:SF0">
    <property type="entry name" value="GOLGIN SUBFAMILY A MEMBER 7_ERF4 DOMAIN-CONTAINING PROTEIN"/>
    <property type="match status" value="1"/>
</dbReference>
<accession>A0AAE0TU85</accession>
<evidence type="ECO:0000256" key="1">
    <source>
        <dbReference type="ARBA" id="ARBA00004406"/>
    </source>
</evidence>
<feature type="region of interest" description="Disordered" evidence="7">
    <location>
        <begin position="80"/>
        <end position="108"/>
    </location>
</feature>
<keyword evidence="6" id="KW-0472">Membrane</keyword>
<evidence type="ECO:0000256" key="7">
    <source>
        <dbReference type="SAM" id="MobiDB-lite"/>
    </source>
</evidence>
<dbReference type="GO" id="GO:0031211">
    <property type="term" value="C:endoplasmic reticulum palmitoyltransferase complex"/>
    <property type="evidence" value="ECO:0007669"/>
    <property type="project" value="TreeGrafter"/>
</dbReference>
<evidence type="ECO:0000256" key="2">
    <source>
        <dbReference type="ARBA" id="ARBA00007732"/>
    </source>
</evidence>
<dbReference type="GO" id="GO:0005789">
    <property type="term" value="C:endoplasmic reticulum membrane"/>
    <property type="evidence" value="ECO:0007669"/>
    <property type="project" value="UniProtKB-SubCell"/>
</dbReference>
<gene>
    <name evidence="9" type="ORF">B0T24DRAFT_696711</name>
</gene>
<dbReference type="PANTHER" id="PTHR13254">
    <property type="entry name" value="GOLGI AUTOANTIGEN, GOLGIN SUBFAMILY A, 7"/>
    <property type="match status" value="1"/>
</dbReference>
<dbReference type="InterPro" id="IPR051371">
    <property type="entry name" value="Ras_palmitoyltransferase"/>
</dbReference>
<dbReference type="GO" id="GO:0006612">
    <property type="term" value="P:protein targeting to membrane"/>
    <property type="evidence" value="ECO:0007669"/>
    <property type="project" value="TreeGrafter"/>
</dbReference>
<feature type="compositionally biased region" description="Basic and acidic residues" evidence="7">
    <location>
        <begin position="424"/>
        <end position="437"/>
    </location>
</feature>
<dbReference type="Pfam" id="PF10256">
    <property type="entry name" value="Erf4"/>
    <property type="match status" value="1"/>
</dbReference>
<dbReference type="Proteomes" id="UP001287356">
    <property type="component" value="Unassembled WGS sequence"/>
</dbReference>
<dbReference type="InterPro" id="IPR019383">
    <property type="entry name" value="Golgin_A_7/ERF4"/>
</dbReference>
<sequence>MRQPLDSTCQPLVLGLEKERLGVVVPSGRQKQEQEQQQELEQQEQEQLDPLITHHYRPQLTASSPRARLPRRCRCRRCCREVGSHPPSPQERRTTSAHISAQSGQLQLGQLTGTSFRLCNLHDRAEKSRGGRGRLGGRPNPTLVPTASTTAPPAPPSNPPKQTAAVNANASGSRQFPPPPLSSPSPSPSPSQQPASSFTSTPTPTLPFPLPVAAAAPARESRRNSLLRRGFGNPPDSFLQSPFRTRGAAASFNAGPFQSPLRRLSAARLWNPANSTPRTPSSASTASSQAPARRRRRPSTPPPPPVPLSHSAVDAVSGPADSDPVGSGAGDYPLLTIPEQRQNRHSISNRASLQIERSAGSEQRISLPPSVRHSYDEKRTSITPSPVEEPKKTQPPVAEKWPRTRTPDTEDPQASVGITFEPASPERPKVDKGKGKEVMAPSEDVSGHDRAGFSQDLERGPDLTNQRHSTASRISGIGSAISSSNSSIMGDPDQQADGGEDWGPQHPCYPHLNPHVPVNSPEYATTRIIRIRRDWLLEGDLAPTFSNLYPEILDPAGVTEQEFRRVIEKLNSELVPVFSPYNWRNILDGMLGLATGWLWEDFGLTGAKARLRKVEKWIEQWNLEMEKTYGADEGAVPPKIIPLRRTGYMTLDIQIPDPEIAPAPPSTPGASRSGMPAEPAAAVSA</sequence>
<feature type="compositionally biased region" description="Polar residues" evidence="7">
    <location>
        <begin position="165"/>
        <end position="174"/>
    </location>
</feature>
<organism evidence="9 10">
    <name type="scientific">Lasiosphaeria ovina</name>
    <dbReference type="NCBI Taxonomy" id="92902"/>
    <lineage>
        <taxon>Eukaryota</taxon>
        <taxon>Fungi</taxon>
        <taxon>Dikarya</taxon>
        <taxon>Ascomycota</taxon>
        <taxon>Pezizomycotina</taxon>
        <taxon>Sordariomycetes</taxon>
        <taxon>Sordariomycetidae</taxon>
        <taxon>Sordariales</taxon>
        <taxon>Lasiosphaeriaceae</taxon>
        <taxon>Lasiosphaeria</taxon>
    </lineage>
</organism>
<feature type="region of interest" description="Disordered" evidence="7">
    <location>
        <begin position="123"/>
        <end position="242"/>
    </location>
</feature>
<feature type="region of interest" description="Disordered" evidence="7">
    <location>
        <begin position="657"/>
        <end position="685"/>
    </location>
</feature>
<comment type="caution">
    <text evidence="9">The sequence shown here is derived from an EMBL/GenBank/DDBJ whole genome shotgun (WGS) entry which is preliminary data.</text>
</comment>
<keyword evidence="10" id="KW-1185">Reference proteome</keyword>
<comment type="subcellular location">
    <subcellularLocation>
        <location evidence="1">Endoplasmic reticulum membrane</location>
        <topology evidence="1">Peripheral membrane protein</topology>
    </subcellularLocation>
</comment>
<protein>
    <recommendedName>
        <fullName evidence="4">Ras modification protein ERF4</fullName>
    </recommendedName>
</protein>
<keyword evidence="5" id="KW-0256">Endoplasmic reticulum</keyword>
<feature type="compositionally biased region" description="Low complexity" evidence="7">
    <location>
        <begin position="469"/>
        <end position="488"/>
    </location>
</feature>
<evidence type="ECO:0000313" key="9">
    <source>
        <dbReference type="EMBL" id="KAK3380301.1"/>
    </source>
</evidence>
<comment type="subunit">
    <text evidence="3">Interacts with ERF2.</text>
</comment>
<evidence type="ECO:0000313" key="10">
    <source>
        <dbReference type="Proteomes" id="UP001287356"/>
    </source>
</evidence>
<evidence type="ECO:0000256" key="6">
    <source>
        <dbReference type="ARBA" id="ARBA00023136"/>
    </source>
</evidence>
<name>A0AAE0TU85_9PEZI</name>
<feature type="compositionally biased region" description="Basic and acidic residues" evidence="7">
    <location>
        <begin position="445"/>
        <end position="461"/>
    </location>
</feature>
<evidence type="ECO:0000256" key="4">
    <source>
        <dbReference type="ARBA" id="ARBA00018463"/>
    </source>
</evidence>
<feature type="compositionally biased region" description="Low complexity" evidence="7">
    <location>
        <begin position="272"/>
        <end position="291"/>
    </location>
</feature>
<feature type="region of interest" description="Disordered" evidence="7">
    <location>
        <begin position="25"/>
        <end position="47"/>
    </location>
</feature>
<evidence type="ECO:0000256" key="3">
    <source>
        <dbReference type="ARBA" id="ARBA00011396"/>
    </source>
</evidence>
<feature type="domain" description="Golgin subfamily A member 7/ERF4" evidence="8">
    <location>
        <begin position="528"/>
        <end position="652"/>
    </location>
</feature>
<reference evidence="9" key="1">
    <citation type="journal article" date="2023" name="Mol. Phylogenet. Evol.">
        <title>Genome-scale phylogeny and comparative genomics of the fungal order Sordariales.</title>
        <authorList>
            <person name="Hensen N."/>
            <person name="Bonometti L."/>
            <person name="Westerberg I."/>
            <person name="Brannstrom I.O."/>
            <person name="Guillou S."/>
            <person name="Cros-Aarteil S."/>
            <person name="Calhoun S."/>
            <person name="Haridas S."/>
            <person name="Kuo A."/>
            <person name="Mondo S."/>
            <person name="Pangilinan J."/>
            <person name="Riley R."/>
            <person name="LaButti K."/>
            <person name="Andreopoulos B."/>
            <person name="Lipzen A."/>
            <person name="Chen C."/>
            <person name="Yan M."/>
            <person name="Daum C."/>
            <person name="Ng V."/>
            <person name="Clum A."/>
            <person name="Steindorff A."/>
            <person name="Ohm R.A."/>
            <person name="Martin F."/>
            <person name="Silar P."/>
            <person name="Natvig D.O."/>
            <person name="Lalanne C."/>
            <person name="Gautier V."/>
            <person name="Ament-Velasquez S.L."/>
            <person name="Kruys A."/>
            <person name="Hutchinson M.I."/>
            <person name="Powell A.J."/>
            <person name="Barry K."/>
            <person name="Miller A.N."/>
            <person name="Grigoriev I.V."/>
            <person name="Debuchy R."/>
            <person name="Gladieux P."/>
            <person name="Hiltunen Thoren M."/>
            <person name="Johannesson H."/>
        </authorList>
    </citation>
    <scope>NUCLEOTIDE SEQUENCE</scope>
    <source>
        <strain evidence="9">CBS 958.72</strain>
    </source>
</reference>
<feature type="compositionally biased region" description="Pro residues" evidence="7">
    <location>
        <begin position="176"/>
        <end position="191"/>
    </location>
</feature>
<evidence type="ECO:0000259" key="8">
    <source>
        <dbReference type="Pfam" id="PF10256"/>
    </source>
</evidence>
<feature type="region of interest" description="Disordered" evidence="7">
    <location>
        <begin position="271"/>
        <end position="334"/>
    </location>
</feature>
<feature type="compositionally biased region" description="Acidic residues" evidence="7">
    <location>
        <begin position="36"/>
        <end position="47"/>
    </location>
</feature>